<sequence>MSSKVNYEINGIIEFKIERDIVTKSNLGEVNIKRVLKGSGTGKITKILNNDNFLICKSDNKECWIEKRDIVRVLSP</sequence>
<proteinExistence type="predicted"/>
<gene>
    <name evidence="1" type="ORF">SPELUC_LOCUS6190</name>
</gene>
<dbReference type="EMBL" id="CAJVPW010007059">
    <property type="protein sequence ID" value="CAG8576405.1"/>
    <property type="molecule type" value="Genomic_DNA"/>
</dbReference>
<organism evidence="1 2">
    <name type="scientific">Cetraspora pellucida</name>
    <dbReference type="NCBI Taxonomy" id="1433469"/>
    <lineage>
        <taxon>Eukaryota</taxon>
        <taxon>Fungi</taxon>
        <taxon>Fungi incertae sedis</taxon>
        <taxon>Mucoromycota</taxon>
        <taxon>Glomeromycotina</taxon>
        <taxon>Glomeromycetes</taxon>
        <taxon>Diversisporales</taxon>
        <taxon>Gigasporaceae</taxon>
        <taxon>Cetraspora</taxon>
    </lineage>
</organism>
<evidence type="ECO:0000313" key="1">
    <source>
        <dbReference type="EMBL" id="CAG8576405.1"/>
    </source>
</evidence>
<evidence type="ECO:0000313" key="2">
    <source>
        <dbReference type="Proteomes" id="UP000789366"/>
    </source>
</evidence>
<reference evidence="1" key="1">
    <citation type="submission" date="2021-06" db="EMBL/GenBank/DDBJ databases">
        <authorList>
            <person name="Kallberg Y."/>
            <person name="Tangrot J."/>
            <person name="Rosling A."/>
        </authorList>
    </citation>
    <scope>NUCLEOTIDE SEQUENCE</scope>
    <source>
        <strain evidence="1">28 12/20/2015</strain>
    </source>
</reference>
<name>A0ACA9M8I7_9GLOM</name>
<dbReference type="Proteomes" id="UP000789366">
    <property type="component" value="Unassembled WGS sequence"/>
</dbReference>
<keyword evidence="2" id="KW-1185">Reference proteome</keyword>
<protein>
    <submittedName>
        <fullName evidence="1">7687_t:CDS:1</fullName>
    </submittedName>
</protein>
<accession>A0ACA9M8I7</accession>
<comment type="caution">
    <text evidence="1">The sequence shown here is derived from an EMBL/GenBank/DDBJ whole genome shotgun (WGS) entry which is preliminary data.</text>
</comment>